<keyword evidence="2" id="KW-1185">Reference proteome</keyword>
<organism evidence="1 2">
    <name type="scientific">Cryptococcus amylolentus CBS 6039</name>
    <dbReference type="NCBI Taxonomy" id="1295533"/>
    <lineage>
        <taxon>Eukaryota</taxon>
        <taxon>Fungi</taxon>
        <taxon>Dikarya</taxon>
        <taxon>Basidiomycota</taxon>
        <taxon>Agaricomycotina</taxon>
        <taxon>Tremellomycetes</taxon>
        <taxon>Tremellales</taxon>
        <taxon>Cryptococcaceae</taxon>
        <taxon>Cryptococcus</taxon>
    </lineage>
</organism>
<protein>
    <submittedName>
        <fullName evidence="1">Uncharacterized protein</fullName>
    </submittedName>
</protein>
<evidence type="ECO:0000313" key="2">
    <source>
        <dbReference type="Proteomes" id="UP000094065"/>
    </source>
</evidence>
<comment type="caution">
    <text evidence="1">The sequence shown here is derived from an EMBL/GenBank/DDBJ whole genome shotgun (WGS) entry which is preliminary data.</text>
</comment>
<dbReference type="OrthoDB" id="2574270at2759"/>
<proteinExistence type="predicted"/>
<name>A0A1E3HIT8_9TREE</name>
<reference evidence="1 2" key="1">
    <citation type="submission" date="2016-06" db="EMBL/GenBank/DDBJ databases">
        <title>Evolution of pathogenesis and genome organization in the Tremellales.</title>
        <authorList>
            <person name="Cuomo C."/>
            <person name="Litvintseva A."/>
            <person name="Heitman J."/>
            <person name="Chen Y."/>
            <person name="Sun S."/>
            <person name="Springer D."/>
            <person name="Dromer F."/>
            <person name="Young S."/>
            <person name="Zeng Q."/>
            <person name="Chapman S."/>
            <person name="Gujja S."/>
            <person name="Saif S."/>
            <person name="Birren B."/>
        </authorList>
    </citation>
    <scope>NUCLEOTIDE SEQUENCE [LARGE SCALE GENOMIC DNA]</scope>
    <source>
        <strain evidence="1 2">CBS 6039</strain>
    </source>
</reference>
<dbReference type="AlphaFoldDB" id="A0A1E3HIT8"/>
<evidence type="ECO:0000313" key="1">
    <source>
        <dbReference type="EMBL" id="ODN76277.1"/>
    </source>
</evidence>
<dbReference type="RefSeq" id="XP_018991808.1">
    <property type="nucleotide sequence ID" value="XM_019140657.1"/>
</dbReference>
<dbReference type="GeneID" id="30157513"/>
<sequence length="136" mass="15221">MPANICLPIDEPVTVVDSLEAAASRCYREALSGQSQEVAELKEKMLALQQIVSTLNGDEGRKRKRGKAQAWEKNSNIESWVHAGVRRLLGMSEMGRKVHFAPEKWPDYDGPNARLSTYLLRELLKGPEEGIMLEAD</sequence>
<gene>
    <name evidence="1" type="ORF">L202_06204</name>
</gene>
<accession>A0A1E3HIT8</accession>
<dbReference type="EMBL" id="AWGJ01000009">
    <property type="protein sequence ID" value="ODN76277.1"/>
    <property type="molecule type" value="Genomic_DNA"/>
</dbReference>
<dbReference type="Proteomes" id="UP000094065">
    <property type="component" value="Unassembled WGS sequence"/>
</dbReference>